<accession>A0ACD5XST7</accession>
<reference evidence="1" key="1">
    <citation type="submission" date="2021-05" db="EMBL/GenBank/DDBJ databases">
        <authorList>
            <person name="Scholz U."/>
            <person name="Mascher M."/>
            <person name="Fiebig A."/>
        </authorList>
    </citation>
    <scope>NUCLEOTIDE SEQUENCE [LARGE SCALE GENOMIC DNA]</scope>
</reference>
<keyword evidence="2" id="KW-1185">Reference proteome</keyword>
<sequence>MSKDLAEQRKKHMRLITSVTEDKAEKRLKAKDLEMDLIKGENKVLQEQVRNLHKEAQVWRDVARSNEVAVNVLRGKLQHALAQAARGRGIDGASSPYLGNKHVAFSSEVWKPEAAASVRRCKGCGQGKAMVLLLPCSHLSVCTLCADGTRACPACGCAKTGSIYVNLS</sequence>
<proteinExistence type="predicted"/>
<name>A0ACD5XST7_AVESA</name>
<reference evidence="1" key="2">
    <citation type="submission" date="2025-09" db="UniProtKB">
        <authorList>
            <consortium name="EnsemblPlants"/>
        </authorList>
    </citation>
    <scope>IDENTIFICATION</scope>
</reference>
<organism evidence="1 2">
    <name type="scientific">Avena sativa</name>
    <name type="common">Oat</name>
    <dbReference type="NCBI Taxonomy" id="4498"/>
    <lineage>
        <taxon>Eukaryota</taxon>
        <taxon>Viridiplantae</taxon>
        <taxon>Streptophyta</taxon>
        <taxon>Embryophyta</taxon>
        <taxon>Tracheophyta</taxon>
        <taxon>Spermatophyta</taxon>
        <taxon>Magnoliopsida</taxon>
        <taxon>Liliopsida</taxon>
        <taxon>Poales</taxon>
        <taxon>Poaceae</taxon>
        <taxon>BOP clade</taxon>
        <taxon>Pooideae</taxon>
        <taxon>Poodae</taxon>
        <taxon>Poeae</taxon>
        <taxon>Poeae Chloroplast Group 1 (Aveneae type)</taxon>
        <taxon>Aveninae</taxon>
        <taxon>Avena</taxon>
    </lineage>
</organism>
<protein>
    <submittedName>
        <fullName evidence="1">Uncharacterized protein</fullName>
    </submittedName>
</protein>
<dbReference type="Proteomes" id="UP001732700">
    <property type="component" value="Chromosome 5A"/>
</dbReference>
<dbReference type="EnsemblPlants" id="AVESA.00010b.r2.5AG0846380.1">
    <property type="protein sequence ID" value="AVESA.00010b.r2.5AG0846380.1.CDS.1"/>
    <property type="gene ID" value="AVESA.00010b.r2.5AG0846380"/>
</dbReference>
<evidence type="ECO:0000313" key="1">
    <source>
        <dbReference type="EnsemblPlants" id="AVESA.00010b.r2.5AG0846380.1.CDS.1"/>
    </source>
</evidence>
<evidence type="ECO:0000313" key="2">
    <source>
        <dbReference type="Proteomes" id="UP001732700"/>
    </source>
</evidence>